<keyword evidence="2 5" id="KW-0812">Transmembrane</keyword>
<feature type="transmembrane region" description="Helical" evidence="5">
    <location>
        <begin position="7"/>
        <end position="30"/>
    </location>
</feature>
<feature type="domain" description="NfeD-like C-terminal" evidence="6">
    <location>
        <begin position="82"/>
        <end position="142"/>
    </location>
</feature>
<dbReference type="AlphaFoldDB" id="A0A7G9FWU7"/>
<keyword evidence="4 5" id="KW-0472">Membrane</keyword>
<reference evidence="7 8" key="1">
    <citation type="submission" date="2020-08" db="EMBL/GenBank/DDBJ databases">
        <authorList>
            <person name="Liu C."/>
            <person name="Sun Q."/>
        </authorList>
    </citation>
    <scope>NUCLEOTIDE SEQUENCE [LARGE SCALE GENOMIC DNA]</scope>
    <source>
        <strain evidence="7 8">NSJ-8</strain>
    </source>
</reference>
<dbReference type="Pfam" id="PF01957">
    <property type="entry name" value="NfeD"/>
    <property type="match status" value="1"/>
</dbReference>
<dbReference type="GO" id="GO:0005886">
    <property type="term" value="C:plasma membrane"/>
    <property type="evidence" value="ECO:0007669"/>
    <property type="project" value="TreeGrafter"/>
</dbReference>
<dbReference type="RefSeq" id="WP_249326474.1">
    <property type="nucleotide sequence ID" value="NZ_CP060633.1"/>
</dbReference>
<organism evidence="7 8">
    <name type="scientific">Simiaoa sunii</name>
    <dbReference type="NCBI Taxonomy" id="2763672"/>
    <lineage>
        <taxon>Bacteria</taxon>
        <taxon>Bacillati</taxon>
        <taxon>Bacillota</taxon>
        <taxon>Clostridia</taxon>
        <taxon>Lachnospirales</taxon>
        <taxon>Lachnospiraceae</taxon>
        <taxon>Simiaoa</taxon>
    </lineage>
</organism>
<dbReference type="PANTHER" id="PTHR33507">
    <property type="entry name" value="INNER MEMBRANE PROTEIN YBBJ"/>
    <property type="match status" value="1"/>
</dbReference>
<feature type="transmembrane region" description="Helical" evidence="5">
    <location>
        <begin position="36"/>
        <end position="64"/>
    </location>
</feature>
<keyword evidence="8" id="KW-1185">Reference proteome</keyword>
<evidence type="ECO:0000313" key="8">
    <source>
        <dbReference type="Proteomes" id="UP000515981"/>
    </source>
</evidence>
<dbReference type="InterPro" id="IPR002810">
    <property type="entry name" value="NfeD-like_C"/>
</dbReference>
<evidence type="ECO:0000256" key="5">
    <source>
        <dbReference type="SAM" id="Phobius"/>
    </source>
</evidence>
<evidence type="ECO:0000259" key="6">
    <source>
        <dbReference type="Pfam" id="PF01957"/>
    </source>
</evidence>
<evidence type="ECO:0000256" key="2">
    <source>
        <dbReference type="ARBA" id="ARBA00022692"/>
    </source>
</evidence>
<accession>A0A7G9FWU7</accession>
<evidence type="ECO:0000256" key="3">
    <source>
        <dbReference type="ARBA" id="ARBA00022989"/>
    </source>
</evidence>
<evidence type="ECO:0000313" key="7">
    <source>
        <dbReference type="EMBL" id="QNM03029.1"/>
    </source>
</evidence>
<dbReference type="InterPro" id="IPR052165">
    <property type="entry name" value="Membrane_assoc_protease"/>
</dbReference>
<evidence type="ECO:0000256" key="1">
    <source>
        <dbReference type="ARBA" id="ARBA00004141"/>
    </source>
</evidence>
<dbReference type="EMBL" id="CP060633">
    <property type="protein sequence ID" value="QNM03029.1"/>
    <property type="molecule type" value="Genomic_DNA"/>
</dbReference>
<proteinExistence type="predicted"/>
<name>A0A7G9FWU7_9FIRM</name>
<dbReference type="InterPro" id="IPR012340">
    <property type="entry name" value="NA-bd_OB-fold"/>
</dbReference>
<evidence type="ECO:0000256" key="4">
    <source>
        <dbReference type="ARBA" id="ARBA00023136"/>
    </source>
</evidence>
<dbReference type="SUPFAM" id="SSF141322">
    <property type="entry name" value="NfeD domain-like"/>
    <property type="match status" value="1"/>
</dbReference>
<protein>
    <submittedName>
        <fullName evidence="7">NfeD family protein</fullName>
    </submittedName>
</protein>
<keyword evidence="3 5" id="KW-1133">Transmembrane helix</keyword>
<dbReference type="Proteomes" id="UP000515981">
    <property type="component" value="Chromosome"/>
</dbReference>
<dbReference type="PANTHER" id="PTHR33507:SF3">
    <property type="entry name" value="INNER MEMBRANE PROTEIN YBBJ"/>
    <property type="match status" value="1"/>
</dbReference>
<sequence>MSEMVTLWLVVLIVSIGVEVATLGLTSIWFAGGAAVAVIVAAFHGLVWLQILLFFAVSLLLLFFTRPIAVRYFNRDRVRTNVESMIGRQAIVTSEIDNLQGIGQVTVGGQEWSARTEEDGLNLQPGTVVDIVAVNGVKLIVKVDPQMAKVTENLSEPQS</sequence>
<dbReference type="KEGG" id="ssun:H9Q77_02385"/>
<dbReference type="Gene3D" id="2.40.50.140">
    <property type="entry name" value="Nucleic acid-binding proteins"/>
    <property type="match status" value="1"/>
</dbReference>
<gene>
    <name evidence="7" type="ORF">H9Q77_02385</name>
</gene>
<comment type="subcellular location">
    <subcellularLocation>
        <location evidence="1">Membrane</location>
        <topology evidence="1">Multi-pass membrane protein</topology>
    </subcellularLocation>
</comment>